<gene>
    <name evidence="1" type="ORF">UFOVP58_18</name>
</gene>
<protein>
    <submittedName>
        <fullName evidence="1">Uncharacterized protein</fullName>
    </submittedName>
</protein>
<organism evidence="1">
    <name type="scientific">uncultured Caudovirales phage</name>
    <dbReference type="NCBI Taxonomy" id="2100421"/>
    <lineage>
        <taxon>Viruses</taxon>
        <taxon>Duplodnaviria</taxon>
        <taxon>Heunggongvirae</taxon>
        <taxon>Uroviricota</taxon>
        <taxon>Caudoviricetes</taxon>
        <taxon>Peduoviridae</taxon>
        <taxon>Maltschvirus</taxon>
        <taxon>Maltschvirus maltsch</taxon>
    </lineage>
</organism>
<sequence>MNKRVIDLSGPCGNVFTLLTYARNFSESHKVNFTKVKEEMMGGDYENLVKVFEFYFGDYVEIVR</sequence>
<evidence type="ECO:0000313" key="1">
    <source>
        <dbReference type="EMBL" id="CAB4124637.1"/>
    </source>
</evidence>
<dbReference type="EMBL" id="LR796186">
    <property type="protein sequence ID" value="CAB4124637.1"/>
    <property type="molecule type" value="Genomic_DNA"/>
</dbReference>
<proteinExistence type="predicted"/>
<name>A0A6J5KUN7_9CAUD</name>
<accession>A0A6J5KUN7</accession>
<reference evidence="1" key="1">
    <citation type="submission" date="2020-04" db="EMBL/GenBank/DDBJ databases">
        <authorList>
            <person name="Chiriac C."/>
            <person name="Salcher M."/>
            <person name="Ghai R."/>
            <person name="Kavagutti S V."/>
        </authorList>
    </citation>
    <scope>NUCLEOTIDE SEQUENCE</scope>
</reference>